<dbReference type="Proteomes" id="UP000001058">
    <property type="component" value="Unassembled WGS sequence"/>
</dbReference>
<proteinExistence type="predicted"/>
<feature type="transmembrane region" description="Helical" evidence="2">
    <location>
        <begin position="1621"/>
        <end position="1646"/>
    </location>
</feature>
<feature type="region of interest" description="Disordered" evidence="1">
    <location>
        <begin position="712"/>
        <end position="789"/>
    </location>
</feature>
<gene>
    <name evidence="3" type="ORF">VOLCADRAFT_95897</name>
</gene>
<name>D8U8N4_VOLCA</name>
<feature type="region of interest" description="Disordered" evidence="1">
    <location>
        <begin position="1329"/>
        <end position="1374"/>
    </location>
</feature>
<feature type="region of interest" description="Disordered" evidence="1">
    <location>
        <begin position="890"/>
        <end position="917"/>
    </location>
</feature>
<feature type="region of interest" description="Disordered" evidence="1">
    <location>
        <begin position="822"/>
        <end position="844"/>
    </location>
</feature>
<dbReference type="KEGG" id="vcn:VOLCADRAFT_95897"/>
<feature type="compositionally biased region" description="Polar residues" evidence="1">
    <location>
        <begin position="1105"/>
        <end position="1116"/>
    </location>
</feature>
<feature type="compositionally biased region" description="Low complexity" evidence="1">
    <location>
        <begin position="386"/>
        <end position="408"/>
    </location>
</feature>
<protein>
    <recommendedName>
        <fullName evidence="5">Transmembrane protein</fullName>
    </recommendedName>
</protein>
<feature type="region of interest" description="Disordered" evidence="1">
    <location>
        <begin position="1248"/>
        <end position="1274"/>
    </location>
</feature>
<feature type="compositionally biased region" description="Polar residues" evidence="1">
    <location>
        <begin position="1342"/>
        <end position="1358"/>
    </location>
</feature>
<dbReference type="EMBL" id="GL378368">
    <property type="protein sequence ID" value="EFJ44012.1"/>
    <property type="molecule type" value="Genomic_DNA"/>
</dbReference>
<feature type="compositionally biased region" description="Polar residues" evidence="1">
    <location>
        <begin position="890"/>
        <end position="903"/>
    </location>
</feature>
<dbReference type="STRING" id="3068.D8U8N4"/>
<feature type="compositionally biased region" description="Basic and acidic residues" evidence="1">
    <location>
        <begin position="832"/>
        <end position="841"/>
    </location>
</feature>
<feature type="transmembrane region" description="Helical" evidence="2">
    <location>
        <begin position="469"/>
        <end position="488"/>
    </location>
</feature>
<dbReference type="RefSeq" id="XP_002955024.1">
    <property type="nucleotide sequence ID" value="XM_002954978.1"/>
</dbReference>
<feature type="region of interest" description="Disordered" evidence="1">
    <location>
        <begin position="1105"/>
        <end position="1175"/>
    </location>
</feature>
<dbReference type="InParanoid" id="D8U8N4"/>
<accession>D8U8N4</accession>
<keyword evidence="2" id="KW-0472">Membrane</keyword>
<evidence type="ECO:0000313" key="3">
    <source>
        <dbReference type="EMBL" id="EFJ44012.1"/>
    </source>
</evidence>
<feature type="transmembrane region" description="Helical" evidence="2">
    <location>
        <begin position="1589"/>
        <end position="1609"/>
    </location>
</feature>
<keyword evidence="4" id="KW-1185">Reference proteome</keyword>
<dbReference type="GeneID" id="9621768"/>
<feature type="transmembrane region" description="Helical" evidence="2">
    <location>
        <begin position="500"/>
        <end position="520"/>
    </location>
</feature>
<dbReference type="OrthoDB" id="551878at2759"/>
<evidence type="ECO:0008006" key="5">
    <source>
        <dbReference type="Google" id="ProtNLM"/>
    </source>
</evidence>
<feature type="transmembrane region" description="Helical" evidence="2">
    <location>
        <begin position="1559"/>
        <end position="1577"/>
    </location>
</feature>
<feature type="compositionally biased region" description="Polar residues" evidence="1">
    <location>
        <begin position="1248"/>
        <end position="1262"/>
    </location>
</feature>
<keyword evidence="2" id="KW-0812">Transmembrane</keyword>
<evidence type="ECO:0000313" key="4">
    <source>
        <dbReference type="Proteomes" id="UP000001058"/>
    </source>
</evidence>
<feature type="region of interest" description="Disordered" evidence="1">
    <location>
        <begin position="654"/>
        <end position="673"/>
    </location>
</feature>
<feature type="region of interest" description="Disordered" evidence="1">
    <location>
        <begin position="386"/>
        <end position="414"/>
    </location>
</feature>
<feature type="region of interest" description="Disordered" evidence="1">
    <location>
        <begin position="1388"/>
        <end position="1435"/>
    </location>
</feature>
<feature type="transmembrane region" description="Helical" evidence="2">
    <location>
        <begin position="223"/>
        <end position="244"/>
    </location>
</feature>
<feature type="compositionally biased region" description="Low complexity" evidence="1">
    <location>
        <begin position="1149"/>
        <end position="1161"/>
    </location>
</feature>
<sequence length="1766" mass="189684">MEPPYVIGQLFVSKTTITLADPITAVKVPSLRYLLLQLNLSEPLRDFDLSSALQLSGTATLLSAKCFVSAEMAAEVAKATPMEMAAVGSAPTAMDGSWQPPPIQRPASAQLGQAALFAAASGLSYVQSCLAVLFASEGDKPSITVLNGSMVTDLAGNPVSSSWYTVRHAYQLQLRAKRLISISTGFFISGQLLQARSLLLETELTEAVLGSNPATINGTGGRFIGVILKAVMVITIAASFISLWSSHVSMLQTVYHFQPSPRQAQLGYVEAEPARQHHRFRTLISAVARRTPSAVAFETAPMPSLLLKQTTSSSTSTTINKSPDQAIVDEVNGVDVLLSWLRNKSQFGDGNNTNPTSIYAIGGTAFAGSGKSLTFLDRKGHPFANNNSSSVVANSTAAPSTPPDASSSWNNNTNKPSFETETQGLLFMFTVVAVLMGSLLIAHIWVVLLFRTYVGPDLPSALYFPRAEIALAGPLLVAIAFYASHTLSSGTAARWTSNRIAALLAILIVLLPYVITLWWLTASRWYLEEKPGTITEAASPLGPHWDVVPGADAGGPFATSDDCTVPAKESPRPSKILFKSVRSRNKRSMARNSMSLVIGRSRHLLSFQQRAQQQGGNALGSVGSTTQVAEAEAAGVQMSSMMIKFQQMVASSEGSRTSNVGGPNASGGACGVSSKQASLLPHAQQDVVLDRQEVRPGSEEYYKSLPRYNADYWQDSTQPPDHLGCRTEAPSSASEEKPPFGCRRPVSSIIARSPSRQLLASRPVSPDGSKGGVCGTTNRQSIEHPGTEGTSATFLKLSELVDKLYKSTHATPQASIRVSTANEGDMVQAQSKDQKSIDRKLPSKHRANGTCGDFMGILKLGPTKSAQGGICAKPDGVSRWPQLADMTDLQDTPSTAAKGSTANPKCLHEKSTAGSPNQDIATATEVCGVSNAAPYLQQQSSAIASVFAGTSIMQTVHTNSASMEPVLDDPKRIKAEPDLVELTLDTSNLGEAASSSRAEEIQNVLPWGINHSGITVIVQSTQPEERERSVPIAQGLISPRLSVHQQAMEPSELPSQLQRRSRLSRAHAPTPEAGAEPDNKSKGNTKHPTKVLPFITALMKLVTGRSSGRTGDTSTPPTSPRHAASSQAGMDDMPAGRAGSPCVFPAPSPSSNALSSSSTSAFQTIRPPKCSSNRTPMLDATLSSSTDHQHDTKDGIDLAASGLMGAAIAGPIAEAIEASQDEHRRRSSVSSRTRGSIMMQLPLQILSPRQSTVDKSSVTQRPSKGFGSSGKRRTTQQREFFVMYNLLADPAARRSPEFKQQESLLRRVPATSIYSPRRTVKLKTIPSRASGYSVATVDGEQSDSNDQATPTPPCGTSNLDHDQPPTPSPNLPRKRFLWGLQSLSIFTPRPSSVEDPRAGEVETGTDIHGLGETETTEGSSATVPGKPLSEPTGGLNARATTKLVKKTPKPSKFRLREDAYAASAPPEIDKRLLPLYPGKTVPMYMIYYRPCCWLCRLHVTPPVHFLARFEFLYEDGIGDGTQQTGRETKWILSFGPLNFTHKVLCAIILGTWGQHWQSVPQLAILCSTQLAILLYMVAWRPFLHRQRLVMELVCHGLELVLFICAFALLNAAPDNEAPTTYLMIACLLLTTLVAISYEVWQVIRIIKRVGNMLHKLHFTEDRRGQLHPVFQAAAAHLLTPALLAWQGKESCVALVSAPATPPLMPLLAYSVSLMDAATAAYLLYSTAPDRGVGTAAAGQLGRREGCQDSRSLTGINHESRTYFISE</sequence>
<organism evidence="4">
    <name type="scientific">Volvox carteri f. nagariensis</name>
    <dbReference type="NCBI Taxonomy" id="3068"/>
    <lineage>
        <taxon>Eukaryota</taxon>
        <taxon>Viridiplantae</taxon>
        <taxon>Chlorophyta</taxon>
        <taxon>core chlorophytes</taxon>
        <taxon>Chlorophyceae</taxon>
        <taxon>CS clade</taxon>
        <taxon>Chlamydomonadales</taxon>
        <taxon>Volvocaceae</taxon>
        <taxon>Volvox</taxon>
    </lineage>
</organism>
<feature type="transmembrane region" description="Helical" evidence="2">
    <location>
        <begin position="425"/>
        <end position="449"/>
    </location>
</feature>
<evidence type="ECO:0000256" key="2">
    <source>
        <dbReference type="SAM" id="Phobius"/>
    </source>
</evidence>
<keyword evidence="2" id="KW-1133">Transmembrane helix</keyword>
<evidence type="ECO:0000256" key="1">
    <source>
        <dbReference type="SAM" id="MobiDB-lite"/>
    </source>
</evidence>
<reference evidence="3 4" key="1">
    <citation type="journal article" date="2010" name="Science">
        <title>Genomic analysis of organismal complexity in the multicellular green alga Volvox carteri.</title>
        <authorList>
            <person name="Prochnik S.E."/>
            <person name="Umen J."/>
            <person name="Nedelcu A.M."/>
            <person name="Hallmann A."/>
            <person name="Miller S.M."/>
            <person name="Nishii I."/>
            <person name="Ferris P."/>
            <person name="Kuo A."/>
            <person name="Mitros T."/>
            <person name="Fritz-Laylin L.K."/>
            <person name="Hellsten U."/>
            <person name="Chapman J."/>
            <person name="Simakov O."/>
            <person name="Rensing S.A."/>
            <person name="Terry A."/>
            <person name="Pangilinan J."/>
            <person name="Kapitonov V."/>
            <person name="Jurka J."/>
            <person name="Salamov A."/>
            <person name="Shapiro H."/>
            <person name="Schmutz J."/>
            <person name="Grimwood J."/>
            <person name="Lindquist E."/>
            <person name="Lucas S."/>
            <person name="Grigoriev I.V."/>
            <person name="Schmitt R."/>
            <person name="Kirk D."/>
            <person name="Rokhsar D.S."/>
        </authorList>
    </citation>
    <scope>NUCLEOTIDE SEQUENCE [LARGE SCALE GENOMIC DNA]</scope>
    <source>
        <strain evidence="4">f. Nagariensis / Eve</strain>
    </source>
</reference>
<feature type="region of interest" description="Disordered" evidence="1">
    <location>
        <begin position="1043"/>
        <end position="1088"/>
    </location>
</feature>